<evidence type="ECO:0000256" key="2">
    <source>
        <dbReference type="SAM" id="MobiDB-lite"/>
    </source>
</evidence>
<reference evidence="6" key="3">
    <citation type="submission" date="2022-06" db="UniProtKB">
        <authorList>
            <consortium name="EnsemblMetazoa"/>
        </authorList>
    </citation>
    <scope>IDENTIFICATION</scope>
</reference>
<evidence type="ECO:0000313" key="6">
    <source>
        <dbReference type="EnsemblMetazoa" id="KAF7492430.1"/>
    </source>
</evidence>
<evidence type="ECO:0000313" key="5">
    <source>
        <dbReference type="EMBL" id="KAF7492430.1"/>
    </source>
</evidence>
<evidence type="ECO:0000256" key="3">
    <source>
        <dbReference type="SAM" id="Phobius"/>
    </source>
</evidence>
<feature type="transmembrane region" description="Helical" evidence="3">
    <location>
        <begin position="19"/>
        <end position="37"/>
    </location>
</feature>
<dbReference type="PROSITE" id="PS50278">
    <property type="entry name" value="PDGF_2"/>
    <property type="match status" value="1"/>
</dbReference>
<dbReference type="InterPro" id="IPR029034">
    <property type="entry name" value="Cystine-knot_cytokine"/>
</dbReference>
<dbReference type="Pfam" id="PF00341">
    <property type="entry name" value="PDGF"/>
    <property type="match status" value="1"/>
</dbReference>
<dbReference type="Gene3D" id="2.10.90.10">
    <property type="entry name" value="Cystine-knot cytokines"/>
    <property type="match status" value="1"/>
</dbReference>
<organism evidence="5">
    <name type="scientific">Sarcoptes scabiei</name>
    <name type="common">Itch mite</name>
    <name type="synonym">Acarus scabiei</name>
    <dbReference type="NCBI Taxonomy" id="52283"/>
    <lineage>
        <taxon>Eukaryota</taxon>
        <taxon>Metazoa</taxon>
        <taxon>Ecdysozoa</taxon>
        <taxon>Arthropoda</taxon>
        <taxon>Chelicerata</taxon>
        <taxon>Arachnida</taxon>
        <taxon>Acari</taxon>
        <taxon>Acariformes</taxon>
        <taxon>Sarcoptiformes</taxon>
        <taxon>Astigmata</taxon>
        <taxon>Psoroptidia</taxon>
        <taxon>Sarcoptoidea</taxon>
        <taxon>Sarcoptidae</taxon>
        <taxon>Sarcoptinae</taxon>
        <taxon>Sarcoptes</taxon>
    </lineage>
</organism>
<keyword evidence="3" id="KW-0472">Membrane</keyword>
<dbReference type="OrthoDB" id="6370328at2759"/>
<evidence type="ECO:0000259" key="4">
    <source>
        <dbReference type="PROSITE" id="PS50278"/>
    </source>
</evidence>
<dbReference type="GO" id="GO:0008083">
    <property type="term" value="F:growth factor activity"/>
    <property type="evidence" value="ECO:0007669"/>
    <property type="project" value="UniProtKB-KW"/>
</dbReference>
<dbReference type="SMART" id="SM00141">
    <property type="entry name" value="PDGF"/>
    <property type="match status" value="1"/>
</dbReference>
<dbReference type="GO" id="GO:0016020">
    <property type="term" value="C:membrane"/>
    <property type="evidence" value="ECO:0007669"/>
    <property type="project" value="InterPro"/>
</dbReference>
<sequence length="431" mass="50562">MIFFFCIETKTKMLHQNRLAFVSLTVLVNLFTLNLMITNGQHASSQNFRRQFSMMRSMAQKAFDHGMRINEEAKCSKPRPELVYLNDSRKMYLPRATLLHRCSNLIGCCPHATHSCEPIRKEKITLYFFVIDLQTSPLKRRSRNIEHLTFVNHTECACKPIDQPEWSTLDNDLDSDDDKQSMRPERFDPQKSTPNETLRHPELSQSSSRSKLINFLKIDGRNNGEINIEDERNSNDLYRENENQLRYWAKLMGYQADQKKSMPNRRPIIVEPMNDRLFGRDYSIVMDHNDLHLDEINVDDGGGGGDDDDVIIMNPNKKKTNNNDLNRISPNKISTSISITKENNQFELKPEKNKKKKVGKKNTNKEKIFTNTNVEKAKKSGHQYFSKNKHYAQQSFVELVKPDVTTYRNDYFHYNHPHHPYNHHHQQFPLF</sequence>
<dbReference type="AlphaFoldDB" id="A0A834R985"/>
<evidence type="ECO:0000313" key="7">
    <source>
        <dbReference type="Proteomes" id="UP000070412"/>
    </source>
</evidence>
<feature type="compositionally biased region" description="Basic and acidic residues" evidence="2">
    <location>
        <begin position="178"/>
        <end position="189"/>
    </location>
</feature>
<evidence type="ECO:0000256" key="1">
    <source>
        <dbReference type="RuleBase" id="RU003818"/>
    </source>
</evidence>
<gene>
    <name evidence="5" type="ORF">SSS_6549</name>
</gene>
<proteinExistence type="inferred from homology"/>
<dbReference type="EnsemblMetazoa" id="SSS_6549s_mrna">
    <property type="protein sequence ID" value="KAF7492430.1"/>
    <property type="gene ID" value="SSS_6549"/>
</dbReference>
<accession>A0A834R985</accession>
<comment type="similarity">
    <text evidence="1">Belongs to the PDGF/VEGF growth factor family.</text>
</comment>
<keyword evidence="3" id="KW-1133">Transmembrane helix</keyword>
<dbReference type="InterPro" id="IPR000072">
    <property type="entry name" value="PDGF/VEGF_dom"/>
</dbReference>
<reference evidence="7" key="1">
    <citation type="journal article" date="2020" name="PLoS Negl. Trop. Dis.">
        <title>High-quality nuclear genome for Sarcoptes scabiei-A critical resource for a neglected parasite.</title>
        <authorList>
            <person name="Korhonen P.K."/>
            <person name="Gasser R.B."/>
            <person name="Ma G."/>
            <person name="Wang T."/>
            <person name="Stroehlein A.J."/>
            <person name="Young N.D."/>
            <person name="Ang C.S."/>
            <person name="Fernando D.D."/>
            <person name="Lu H.C."/>
            <person name="Taylor S."/>
            <person name="Reynolds S.L."/>
            <person name="Mofiz E."/>
            <person name="Najaraj S.H."/>
            <person name="Gowda H."/>
            <person name="Madugundu A."/>
            <person name="Renuse S."/>
            <person name="Holt D."/>
            <person name="Pandey A."/>
            <person name="Papenfuss A.T."/>
            <person name="Fischer K."/>
        </authorList>
    </citation>
    <scope>NUCLEOTIDE SEQUENCE [LARGE SCALE GENOMIC DNA]</scope>
</reference>
<dbReference type="Proteomes" id="UP000070412">
    <property type="component" value="Unassembled WGS sequence"/>
</dbReference>
<feature type="domain" description="Platelet-derived growth factor (PDGF) family profile" evidence="4">
    <location>
        <begin position="84"/>
        <end position="163"/>
    </location>
</feature>
<name>A0A834R985_SARSC</name>
<dbReference type="SUPFAM" id="SSF57501">
    <property type="entry name" value="Cystine-knot cytokines"/>
    <property type="match status" value="1"/>
</dbReference>
<protein>
    <recommendedName>
        <fullName evidence="4">Platelet-derived growth factor (PDGF) family profile domain-containing protein</fullName>
    </recommendedName>
</protein>
<keyword evidence="1" id="KW-0339">Growth factor</keyword>
<keyword evidence="7" id="KW-1185">Reference proteome</keyword>
<feature type="region of interest" description="Disordered" evidence="2">
    <location>
        <begin position="167"/>
        <end position="208"/>
    </location>
</feature>
<keyword evidence="3" id="KW-0812">Transmembrane</keyword>
<reference evidence="5" key="2">
    <citation type="submission" date="2020-01" db="EMBL/GenBank/DDBJ databases">
        <authorList>
            <person name="Korhonen P.K.K."/>
            <person name="Guangxu M.G."/>
            <person name="Wang T.W."/>
            <person name="Stroehlein A.J.S."/>
            <person name="Young N.D."/>
            <person name="Ang C.-S.A."/>
            <person name="Fernando D.W.F."/>
            <person name="Lu H.L."/>
            <person name="Taylor S.T."/>
            <person name="Ehtesham M.E.M."/>
            <person name="Najaraj S.H.N."/>
            <person name="Harsha G.H.G."/>
            <person name="Madugundu A.M."/>
            <person name="Renuse S.R."/>
            <person name="Holt D.H."/>
            <person name="Pandey A.P."/>
            <person name="Papenfuss A.P."/>
            <person name="Gasser R.B.G."/>
            <person name="Fischer K.F."/>
        </authorList>
    </citation>
    <scope>NUCLEOTIDE SEQUENCE</scope>
    <source>
        <strain evidence="5">SSS_KF_BRIS2020</strain>
    </source>
</reference>
<dbReference type="PANTHER" id="PTHR21719">
    <property type="entry name" value="FI06402P-RELATED"/>
    <property type="match status" value="1"/>
</dbReference>
<dbReference type="PANTHER" id="PTHR21719:SF1">
    <property type="entry name" value="FI06402P-RELATED"/>
    <property type="match status" value="1"/>
</dbReference>
<dbReference type="GO" id="GO:0035099">
    <property type="term" value="P:hemocyte migration"/>
    <property type="evidence" value="ECO:0007669"/>
    <property type="project" value="TreeGrafter"/>
</dbReference>
<dbReference type="EMBL" id="WVUK01000056">
    <property type="protein sequence ID" value="KAF7492430.1"/>
    <property type="molecule type" value="Genomic_DNA"/>
</dbReference>